<dbReference type="GO" id="GO:0071889">
    <property type="term" value="F:14-3-3 protein binding"/>
    <property type="evidence" value="ECO:0007669"/>
    <property type="project" value="UniProtKB-ARBA"/>
</dbReference>
<feature type="region of interest" description="Disordered" evidence="4">
    <location>
        <begin position="192"/>
        <end position="234"/>
    </location>
</feature>
<dbReference type="SUPFAM" id="SSF47923">
    <property type="entry name" value="Ypt/Rab-GAP domain of gyp1p"/>
    <property type="match status" value="2"/>
</dbReference>
<feature type="compositionally biased region" description="Low complexity" evidence="4">
    <location>
        <begin position="1"/>
        <end position="59"/>
    </location>
</feature>
<evidence type="ECO:0000256" key="4">
    <source>
        <dbReference type="SAM" id="MobiDB-lite"/>
    </source>
</evidence>
<feature type="domain" description="Rab-GAP TBC" evidence="5">
    <location>
        <begin position="289"/>
        <end position="516"/>
    </location>
</feature>
<dbReference type="InterPro" id="IPR000195">
    <property type="entry name" value="Rab-GAP-TBC_dom"/>
</dbReference>
<name>T1PHV4_MUSDO</name>
<evidence type="ECO:0000256" key="3">
    <source>
        <dbReference type="ARBA" id="ARBA00043879"/>
    </source>
</evidence>
<dbReference type="InterPro" id="IPR035969">
    <property type="entry name" value="Rab-GAP_TBC_sf"/>
</dbReference>
<feature type="region of interest" description="Disordered" evidence="4">
    <location>
        <begin position="1"/>
        <end position="88"/>
    </location>
</feature>
<dbReference type="GO" id="GO:0005096">
    <property type="term" value="F:GTPase activator activity"/>
    <property type="evidence" value="ECO:0007669"/>
    <property type="project" value="UniProtKB-KW"/>
</dbReference>
<sequence length="589" mass="66998">MDNNADNNTKTTTNLANTSTQANKSLSLSSSSITQQQQQHQIQQLSTTTVTTTTSSTNSFWKNSNRVVPGRPSPKRDTSTLSGKVAGAGHSGGMMATFRDYQNSVSDAWDTGDDEFCIISNATQQQQQHQFNNRGTNVSDESSAPIHKTDPRISRQVSQTLAQNVIEVHKSSTMTTNSGGISAGGATASNAMTCNNNTANETHNSMDNVVKNPESTTAKSMQKDLKTPESDEIRPRIRHIQALPGRPQLQKFTSNSQDSEYETKIEKFQVLLDSPLLDLVALKKLSWSGIPRKMRAISWRLLSKYLPPSGERRNGVLESKRQNYQDLRHNYFRVDSPDESQQDTYRQIHIDVPRMNPQIALFQQKLVQEMFERILFIWSIRHPASGYVQGINDLVTPFFIVFLQENLPPGTDIEKFNMDSLSVEIRDAIEADAFWCLSKFLDCIQDNYIFAQLGIQEKVNQLKDLIQRIDGNLHRHLQQHGVDYLQFSFRWMNNLLTRELPLHCTIRLWDTYLAESDGFALFHLYVCAAFLLHWKEQLMQQVDFQGLLLLLQNLPTHNWSDRQINVLVAEAFRLKFTYADAPKHLEAKS</sequence>
<dbReference type="EMBL" id="KA648269">
    <property type="protein sequence ID" value="AFP62898.1"/>
    <property type="molecule type" value="mRNA"/>
</dbReference>
<dbReference type="FunFam" id="1.10.8.270:FF:000004">
    <property type="entry name" value="TBC1 domain family, member 22B"/>
    <property type="match status" value="1"/>
</dbReference>
<dbReference type="FunFam" id="1.10.472.80:FF:000001">
    <property type="entry name" value="TBC1 domain family member 22B"/>
    <property type="match status" value="1"/>
</dbReference>
<proteinExistence type="evidence at transcript level"/>
<dbReference type="Gene3D" id="1.10.472.80">
    <property type="entry name" value="Ypt/Rab-GAP domain of gyp1p, domain 3"/>
    <property type="match status" value="1"/>
</dbReference>
<dbReference type="Pfam" id="PF00566">
    <property type="entry name" value="RabGAP-TBC"/>
    <property type="match status" value="1"/>
</dbReference>
<dbReference type="PANTHER" id="PTHR22957">
    <property type="entry name" value="TBC1 DOMAIN FAMILY MEMBER GTPASE-ACTIVATING PROTEIN"/>
    <property type="match status" value="1"/>
</dbReference>
<feature type="compositionally biased region" description="Polar residues" evidence="4">
    <location>
        <begin position="192"/>
        <end position="220"/>
    </location>
</feature>
<evidence type="ECO:0000256" key="1">
    <source>
        <dbReference type="ARBA" id="ARBA00022468"/>
    </source>
</evidence>
<feature type="compositionally biased region" description="Polar residues" evidence="4">
    <location>
        <begin position="131"/>
        <end position="142"/>
    </location>
</feature>
<dbReference type="PANTHER" id="PTHR22957:SF26">
    <property type="entry name" value="LD44506P"/>
    <property type="match status" value="1"/>
</dbReference>
<protein>
    <submittedName>
        <fullName evidence="6">Rab-GTPase</fullName>
    </submittedName>
</protein>
<feature type="region of interest" description="Disordered" evidence="4">
    <location>
        <begin position="126"/>
        <end position="155"/>
    </location>
</feature>
<reference evidence="6" key="1">
    <citation type="submission" date="2012-08" db="EMBL/GenBank/DDBJ databases">
        <title>Transcriptome of adult Musca domestica launches a platform for comparative house fly gene expression and characterization of differential gene expression among resistant and susceptible house flies.</title>
        <authorList>
            <person name="Liu N."/>
            <person name="Zhang L."/>
            <person name="Li M."/>
            <person name="Reid W."/>
        </authorList>
    </citation>
    <scope>NUCLEOTIDE SEQUENCE</scope>
    <source>
        <strain evidence="6">ALHF</strain>
        <tissue evidence="6">Whole body</tissue>
    </source>
</reference>
<feature type="compositionally biased region" description="Basic and acidic residues" evidence="4">
    <location>
        <begin position="221"/>
        <end position="234"/>
    </location>
</feature>
<dbReference type="AlphaFoldDB" id="T1PHV4"/>
<dbReference type="FunFam" id="1.10.10.750:FF:000009">
    <property type="entry name" value="TBC1 domain family member 22A"/>
    <property type="match status" value="1"/>
</dbReference>
<evidence type="ECO:0000256" key="2">
    <source>
        <dbReference type="ARBA" id="ARBA00022553"/>
    </source>
</evidence>
<accession>T1PHV4</accession>
<keyword evidence="2" id="KW-0597">Phosphoprotein</keyword>
<evidence type="ECO:0000313" key="6">
    <source>
        <dbReference type="EMBL" id="AFP62898.1"/>
    </source>
</evidence>
<dbReference type="PROSITE" id="PS50086">
    <property type="entry name" value="TBC_RABGAP"/>
    <property type="match status" value="1"/>
</dbReference>
<organism evidence="6">
    <name type="scientific">Musca domestica</name>
    <name type="common">House fly</name>
    <dbReference type="NCBI Taxonomy" id="7370"/>
    <lineage>
        <taxon>Eukaryota</taxon>
        <taxon>Metazoa</taxon>
        <taxon>Ecdysozoa</taxon>
        <taxon>Arthropoda</taxon>
        <taxon>Hexapoda</taxon>
        <taxon>Insecta</taxon>
        <taxon>Pterygota</taxon>
        <taxon>Neoptera</taxon>
        <taxon>Endopterygota</taxon>
        <taxon>Diptera</taxon>
        <taxon>Brachycera</taxon>
        <taxon>Muscomorpha</taxon>
        <taxon>Muscoidea</taxon>
        <taxon>Muscidae</taxon>
        <taxon>Musca</taxon>
    </lineage>
</organism>
<comment type="function">
    <text evidence="3">May act as a GTPase-activating protein for Rab family protein(s).</text>
</comment>
<dbReference type="SMART" id="SM00164">
    <property type="entry name" value="TBC"/>
    <property type="match status" value="1"/>
</dbReference>
<dbReference type="Gene3D" id="1.10.8.270">
    <property type="entry name" value="putative rabgap domain of human tbc1 domain family member 14 like domains"/>
    <property type="match status" value="1"/>
</dbReference>
<evidence type="ECO:0000259" key="5">
    <source>
        <dbReference type="PROSITE" id="PS50086"/>
    </source>
</evidence>
<dbReference type="VEuPathDB" id="VectorBase:MDOMA2_016275"/>
<dbReference type="VEuPathDB" id="VectorBase:MDOA000988"/>
<keyword evidence="1" id="KW-0343">GTPase activation</keyword>